<dbReference type="RefSeq" id="XP_044545731.1">
    <property type="nucleotide sequence ID" value="XM_044698148.1"/>
</dbReference>
<dbReference type="EMBL" id="PYSW02000032">
    <property type="protein sequence ID" value="KAG2378469.1"/>
    <property type="molecule type" value="Genomic_DNA"/>
</dbReference>
<dbReference type="GeneID" id="68100562"/>
<gene>
    <name evidence="1" type="ORF">C9374_008108</name>
</gene>
<keyword evidence="2" id="KW-1185">Reference proteome</keyword>
<dbReference type="AlphaFoldDB" id="A0AA88GJ66"/>
<reference evidence="1 2" key="1">
    <citation type="journal article" date="2018" name="BMC Genomics">
        <title>The genome of Naegleria lovaniensis, the basis for a comparative approach to unravel pathogenicity factors of the human pathogenic amoeba N. fowleri.</title>
        <authorList>
            <person name="Liechti N."/>
            <person name="Schurch N."/>
            <person name="Bruggmann R."/>
            <person name="Wittwer M."/>
        </authorList>
    </citation>
    <scope>NUCLEOTIDE SEQUENCE [LARGE SCALE GENOMIC DNA]</scope>
    <source>
        <strain evidence="1 2">ATCC 30569</strain>
    </source>
</reference>
<name>A0AA88GJ66_NAELO</name>
<accession>A0AA88GJ66</accession>
<comment type="caution">
    <text evidence="1">The sequence shown here is derived from an EMBL/GenBank/DDBJ whole genome shotgun (WGS) entry which is preliminary data.</text>
</comment>
<organism evidence="1 2">
    <name type="scientific">Naegleria lovaniensis</name>
    <name type="common">Amoeba</name>
    <dbReference type="NCBI Taxonomy" id="51637"/>
    <lineage>
        <taxon>Eukaryota</taxon>
        <taxon>Discoba</taxon>
        <taxon>Heterolobosea</taxon>
        <taxon>Tetramitia</taxon>
        <taxon>Eutetramitia</taxon>
        <taxon>Vahlkampfiidae</taxon>
        <taxon>Naegleria</taxon>
    </lineage>
</organism>
<evidence type="ECO:0000313" key="1">
    <source>
        <dbReference type="EMBL" id="KAG2378469.1"/>
    </source>
</evidence>
<proteinExistence type="predicted"/>
<evidence type="ECO:0000313" key="2">
    <source>
        <dbReference type="Proteomes" id="UP000816034"/>
    </source>
</evidence>
<sequence length="204" mass="23573">MASSSLELVLLQHFDHRNQPSCPLSVVASFIPPSDWLQSLFLLSSKIYEPFKSNEGILEENYDNNRFAKEQLWLEQCQFSFPDVLWNYLSSSSITQRKEFKKLFIQQCHILKRYKDGLYHHACLEGHLASVNALCCTNLEKSLSITIPTLFSGDLKSSIAQWDLRSTLQMKSSDYHCNDEGKIIKILSYQYVQKKISPKQPPTF</sequence>
<protein>
    <submittedName>
        <fullName evidence="1">Uncharacterized protein</fullName>
    </submittedName>
</protein>
<dbReference type="Proteomes" id="UP000816034">
    <property type="component" value="Unassembled WGS sequence"/>
</dbReference>